<dbReference type="Proteomes" id="UP000632498">
    <property type="component" value="Unassembled WGS sequence"/>
</dbReference>
<feature type="domain" description="Tyr recombinase" evidence="5">
    <location>
        <begin position="106"/>
        <end position="289"/>
    </location>
</feature>
<dbReference type="GO" id="GO:0003677">
    <property type="term" value="F:DNA binding"/>
    <property type="evidence" value="ECO:0007669"/>
    <property type="project" value="UniProtKB-KW"/>
</dbReference>
<evidence type="ECO:0000256" key="3">
    <source>
        <dbReference type="ARBA" id="ARBA00023125"/>
    </source>
</evidence>
<dbReference type="EMBL" id="BMHV01000040">
    <property type="protein sequence ID" value="GGF75666.1"/>
    <property type="molecule type" value="Genomic_DNA"/>
</dbReference>
<dbReference type="PANTHER" id="PTHR30349">
    <property type="entry name" value="PHAGE INTEGRASE-RELATED"/>
    <property type="match status" value="1"/>
</dbReference>
<proteinExistence type="inferred from homology"/>
<reference evidence="6" key="2">
    <citation type="submission" date="2020-09" db="EMBL/GenBank/DDBJ databases">
        <authorList>
            <person name="Sun Q."/>
            <person name="Zhou Y."/>
        </authorList>
    </citation>
    <scope>NUCLEOTIDE SEQUENCE</scope>
    <source>
        <strain evidence="6">CGMCC 1.15254</strain>
    </source>
</reference>
<organism evidence="6 7">
    <name type="scientific">Terasakiella brassicae</name>
    <dbReference type="NCBI Taxonomy" id="1634917"/>
    <lineage>
        <taxon>Bacteria</taxon>
        <taxon>Pseudomonadati</taxon>
        <taxon>Pseudomonadota</taxon>
        <taxon>Alphaproteobacteria</taxon>
        <taxon>Rhodospirillales</taxon>
        <taxon>Terasakiellaceae</taxon>
        <taxon>Terasakiella</taxon>
    </lineage>
</organism>
<evidence type="ECO:0000256" key="1">
    <source>
        <dbReference type="ARBA" id="ARBA00008857"/>
    </source>
</evidence>
<evidence type="ECO:0000259" key="5">
    <source>
        <dbReference type="PROSITE" id="PS51898"/>
    </source>
</evidence>
<dbReference type="InterPro" id="IPR011010">
    <property type="entry name" value="DNA_brk_join_enz"/>
</dbReference>
<accession>A0A917FH62</accession>
<dbReference type="InterPro" id="IPR013762">
    <property type="entry name" value="Integrase-like_cat_sf"/>
</dbReference>
<protein>
    <recommendedName>
        <fullName evidence="5">Tyr recombinase domain-containing protein</fullName>
    </recommendedName>
</protein>
<keyword evidence="2" id="KW-0229">DNA integration</keyword>
<comment type="caution">
    <text evidence="6">The sequence shown here is derived from an EMBL/GenBank/DDBJ whole genome shotgun (WGS) entry which is preliminary data.</text>
</comment>
<dbReference type="InterPro" id="IPR010998">
    <property type="entry name" value="Integrase_recombinase_N"/>
</dbReference>
<dbReference type="Pfam" id="PF00589">
    <property type="entry name" value="Phage_integrase"/>
    <property type="match status" value="1"/>
</dbReference>
<dbReference type="CDD" id="cd00397">
    <property type="entry name" value="DNA_BRE_C"/>
    <property type="match status" value="1"/>
</dbReference>
<dbReference type="PANTHER" id="PTHR30349:SF64">
    <property type="entry name" value="PROPHAGE INTEGRASE INTD-RELATED"/>
    <property type="match status" value="1"/>
</dbReference>
<evidence type="ECO:0000256" key="2">
    <source>
        <dbReference type="ARBA" id="ARBA00022908"/>
    </source>
</evidence>
<dbReference type="InterPro" id="IPR050090">
    <property type="entry name" value="Tyrosine_recombinase_XerCD"/>
</dbReference>
<keyword evidence="7" id="KW-1185">Reference proteome</keyword>
<keyword evidence="3" id="KW-0238">DNA-binding</keyword>
<dbReference type="Gene3D" id="1.10.443.10">
    <property type="entry name" value="Intergrase catalytic core"/>
    <property type="match status" value="1"/>
</dbReference>
<dbReference type="PROSITE" id="PS51898">
    <property type="entry name" value="TYR_RECOMBINASE"/>
    <property type="match status" value="1"/>
</dbReference>
<reference evidence="6" key="1">
    <citation type="journal article" date="2014" name="Int. J. Syst. Evol. Microbiol.">
        <title>Complete genome sequence of Corynebacterium casei LMG S-19264T (=DSM 44701T), isolated from a smear-ripened cheese.</title>
        <authorList>
            <consortium name="US DOE Joint Genome Institute (JGI-PGF)"/>
            <person name="Walter F."/>
            <person name="Albersmeier A."/>
            <person name="Kalinowski J."/>
            <person name="Ruckert C."/>
        </authorList>
    </citation>
    <scope>NUCLEOTIDE SEQUENCE</scope>
    <source>
        <strain evidence="6">CGMCC 1.15254</strain>
    </source>
</reference>
<name>A0A917FH62_9PROT</name>
<dbReference type="SUPFAM" id="SSF56349">
    <property type="entry name" value="DNA breaking-rejoining enzymes"/>
    <property type="match status" value="1"/>
</dbReference>
<comment type="similarity">
    <text evidence="1">Belongs to the 'phage' integrase family.</text>
</comment>
<dbReference type="InterPro" id="IPR025269">
    <property type="entry name" value="SAM-like_dom"/>
</dbReference>
<dbReference type="Gene3D" id="1.10.150.130">
    <property type="match status" value="1"/>
</dbReference>
<evidence type="ECO:0000313" key="7">
    <source>
        <dbReference type="Proteomes" id="UP000632498"/>
    </source>
</evidence>
<dbReference type="Pfam" id="PF13102">
    <property type="entry name" value="Phage_int_SAM_5"/>
    <property type="match status" value="1"/>
</dbReference>
<dbReference type="GO" id="GO:0015074">
    <property type="term" value="P:DNA integration"/>
    <property type="evidence" value="ECO:0007669"/>
    <property type="project" value="UniProtKB-KW"/>
</dbReference>
<gene>
    <name evidence="6" type="ORF">GCM10011332_32100</name>
</gene>
<dbReference type="GO" id="GO:0006310">
    <property type="term" value="P:DNA recombination"/>
    <property type="evidence" value="ECO:0007669"/>
    <property type="project" value="UniProtKB-KW"/>
</dbReference>
<dbReference type="RefSeq" id="WP_188667096.1">
    <property type="nucleotide sequence ID" value="NZ_BMHV01000040.1"/>
</dbReference>
<evidence type="ECO:0000256" key="4">
    <source>
        <dbReference type="ARBA" id="ARBA00023172"/>
    </source>
</evidence>
<dbReference type="AlphaFoldDB" id="A0A917FH62"/>
<dbReference type="InterPro" id="IPR002104">
    <property type="entry name" value="Integrase_catalytic"/>
</dbReference>
<evidence type="ECO:0000313" key="6">
    <source>
        <dbReference type="EMBL" id="GGF75666.1"/>
    </source>
</evidence>
<sequence>MKITDTFGGFKSHFLIARGNKIKTYKAVIATLTMFMTASKVEDISDCTASLLEDYLTRQMGERAWSPKTYRNHWQNFKFYFDWALKKGYLPSNPILQVAKPKLPKPVPRAISREEVKTILHAAEWLNWRYALERPRNVALLSIMILAGLRLQEVLNLRLEDVNLHTGEITVLQGKGNKDRVVHTPQQLILRLKEYAQHRGGKPRHLPFFASVKSDKALTVKNVQDIVRKIQIASGIYFTPHMLRHTYAKLCLEAEINLFCIKEEMGHESIKTTQRYLSISTQKMQQTMKNAQLI</sequence>
<keyword evidence="4" id="KW-0233">DNA recombination</keyword>